<dbReference type="AlphaFoldDB" id="A0A1H1T286"/>
<feature type="domain" description="Glyoxalase-like" evidence="1">
    <location>
        <begin position="10"/>
        <end position="116"/>
    </location>
</feature>
<gene>
    <name evidence="2" type="ORF">SAMN04488543_1932</name>
</gene>
<dbReference type="PANTHER" id="PTHR35908:SF1">
    <property type="entry name" value="CONSERVED PROTEIN"/>
    <property type="match status" value="1"/>
</dbReference>
<accession>A0A1H1T286</accession>
<evidence type="ECO:0000313" key="3">
    <source>
        <dbReference type="Proteomes" id="UP000199092"/>
    </source>
</evidence>
<dbReference type="SUPFAM" id="SSF54593">
    <property type="entry name" value="Glyoxalase/Bleomycin resistance protein/Dihydroxybiphenyl dioxygenase"/>
    <property type="match status" value="1"/>
</dbReference>
<dbReference type="STRING" id="546871.SAMN04488543_1932"/>
<protein>
    <recommendedName>
        <fullName evidence="1">Glyoxalase-like domain-containing protein</fullName>
    </recommendedName>
</protein>
<dbReference type="PANTHER" id="PTHR35908">
    <property type="entry name" value="HYPOTHETICAL FUSION PROTEIN"/>
    <property type="match status" value="1"/>
</dbReference>
<dbReference type="Proteomes" id="UP000199092">
    <property type="component" value="Chromosome I"/>
</dbReference>
<proteinExistence type="predicted"/>
<evidence type="ECO:0000313" key="2">
    <source>
        <dbReference type="EMBL" id="SDS54375.1"/>
    </source>
</evidence>
<name>A0A1H1T286_9ACTN</name>
<dbReference type="Pfam" id="PF18029">
    <property type="entry name" value="Glyoxalase_6"/>
    <property type="match status" value="1"/>
</dbReference>
<sequence length="132" mass="14608">MSAIGRLHHLVFDTPDPLRDARFWSAVLDQPVTYASADWVVVAPREDHSGLAFQLALDHHPPVWGDPSRPQQAHHDVMVDDLAEAERRVEALGGRRLESGAGSVWADPAGHPFCLIPRPAWAPPVSGHPRRR</sequence>
<dbReference type="InterPro" id="IPR029068">
    <property type="entry name" value="Glyas_Bleomycin-R_OHBP_Dase"/>
</dbReference>
<evidence type="ECO:0000259" key="1">
    <source>
        <dbReference type="Pfam" id="PF18029"/>
    </source>
</evidence>
<dbReference type="Gene3D" id="3.10.180.10">
    <property type="entry name" value="2,3-Dihydroxybiphenyl 1,2-Dioxygenase, domain 1"/>
    <property type="match status" value="1"/>
</dbReference>
<dbReference type="InterPro" id="IPR041581">
    <property type="entry name" value="Glyoxalase_6"/>
</dbReference>
<dbReference type="EMBL" id="LT629749">
    <property type="protein sequence ID" value="SDS54375.1"/>
    <property type="molecule type" value="Genomic_DNA"/>
</dbReference>
<reference evidence="2 3" key="1">
    <citation type="submission" date="2016-10" db="EMBL/GenBank/DDBJ databases">
        <authorList>
            <person name="de Groot N.N."/>
        </authorList>
    </citation>
    <scope>NUCLEOTIDE SEQUENCE [LARGE SCALE GENOMIC DNA]</scope>
    <source>
        <strain evidence="2 3">DSM 21741</strain>
    </source>
</reference>
<dbReference type="OrthoDB" id="1645442at2"/>
<keyword evidence="3" id="KW-1185">Reference proteome</keyword>
<organism evidence="2 3">
    <name type="scientific">Friedmanniella luteola</name>
    <dbReference type="NCBI Taxonomy" id="546871"/>
    <lineage>
        <taxon>Bacteria</taxon>
        <taxon>Bacillati</taxon>
        <taxon>Actinomycetota</taxon>
        <taxon>Actinomycetes</taxon>
        <taxon>Propionibacteriales</taxon>
        <taxon>Nocardioidaceae</taxon>
        <taxon>Friedmanniella</taxon>
    </lineage>
</organism>